<feature type="domain" description="Fumarate lyase N-terminal" evidence="2">
    <location>
        <begin position="17"/>
        <end position="333"/>
    </location>
</feature>
<evidence type="ECO:0000256" key="1">
    <source>
        <dbReference type="ARBA" id="ARBA00023239"/>
    </source>
</evidence>
<gene>
    <name evidence="3" type="ORF">FC75_GL001772</name>
</gene>
<dbReference type="GO" id="GO:0008797">
    <property type="term" value="F:aspartate ammonia-lyase activity"/>
    <property type="evidence" value="ECO:0007669"/>
    <property type="project" value="TreeGrafter"/>
</dbReference>
<dbReference type="GO" id="GO:0006531">
    <property type="term" value="P:aspartate metabolic process"/>
    <property type="evidence" value="ECO:0007669"/>
    <property type="project" value="TreeGrafter"/>
</dbReference>
<dbReference type="FunFam" id="1.20.200.10:FF:000001">
    <property type="entry name" value="Fumarate hydratase, mitochondrial"/>
    <property type="match status" value="1"/>
</dbReference>
<accession>A0A0R2FCL4</accession>
<dbReference type="PRINTS" id="PR00149">
    <property type="entry name" value="FUMRATELYASE"/>
</dbReference>
<protein>
    <submittedName>
        <fullName evidence="3">Aspartate ammonia-lyase</fullName>
    </submittedName>
</protein>
<dbReference type="Gene3D" id="1.10.275.10">
    <property type="entry name" value="Fumarase/aspartase (N-terminal domain)"/>
    <property type="match status" value="1"/>
</dbReference>
<dbReference type="Gene3D" id="1.20.200.10">
    <property type="entry name" value="Fumarase/aspartase (Central domain)"/>
    <property type="match status" value="1"/>
</dbReference>
<evidence type="ECO:0000313" key="3">
    <source>
        <dbReference type="EMBL" id="KRN22493.1"/>
    </source>
</evidence>
<dbReference type="NCBIfam" id="NF008909">
    <property type="entry name" value="PRK12273.1"/>
    <property type="match status" value="1"/>
</dbReference>
<keyword evidence="4" id="KW-1185">Reference proteome</keyword>
<evidence type="ECO:0000313" key="4">
    <source>
        <dbReference type="Proteomes" id="UP000050865"/>
    </source>
</evidence>
<dbReference type="PANTHER" id="PTHR42696">
    <property type="entry name" value="ASPARTATE AMMONIA-LYASE"/>
    <property type="match status" value="1"/>
</dbReference>
<dbReference type="RefSeq" id="WP_056989493.1">
    <property type="nucleotide sequence ID" value="NZ_AYZJ01000032.1"/>
</dbReference>
<dbReference type="STRING" id="1423730.FC75_GL001772"/>
<dbReference type="InterPro" id="IPR008948">
    <property type="entry name" value="L-Aspartase-like"/>
</dbReference>
<sequence length="459" mass="48623">MHIETDCIGSLPIDDEVLYGINTVRALTNFPISREPADPLLFKSLIMIKKAAATVNQAAGTLPAAKAKAIIAACNELLLGRHSEALVAPAIQGSAGTSVNMNVNEVVAKLAHRLSPATKVHPNDDVNRCQSTNDTYPSAGKMALLQGQQGLLQALDRLSAALHTKAKTYQSTIKVARTQLQDAVPMTYGQSFHAYASMFGRDLTRLRAAAAALSRLNLGGTAVGTGLNATAFYRAHIIEATAKVSGLPLHGAPDLIDATQNADVYVDYSNALKTLAVNLGKFANDLRLLGSGPQAGLNELKLPARQAGSSIMPSKVNPVIPEVVNQVAFEVMGHNVTVTMAAEAGQLELNAFEPIIFRDLLQDQRYMAAALTTLVDHCVSGLTVNEAQATHNVAHSAIAATILSPYLGYQATANLIQQAVSTSQPVQALLHAGHQLPDALIDQLFSPAVLPQFSSQVQR</sequence>
<dbReference type="SUPFAM" id="SSF48557">
    <property type="entry name" value="L-aspartase-like"/>
    <property type="match status" value="1"/>
</dbReference>
<dbReference type="InterPro" id="IPR024083">
    <property type="entry name" value="Fumarase/histidase_N"/>
</dbReference>
<organism evidence="3 4">
    <name type="scientific">Lacticaseibacillus camelliae DSM 22697 = JCM 13995</name>
    <dbReference type="NCBI Taxonomy" id="1423730"/>
    <lineage>
        <taxon>Bacteria</taxon>
        <taxon>Bacillati</taxon>
        <taxon>Bacillota</taxon>
        <taxon>Bacilli</taxon>
        <taxon>Lactobacillales</taxon>
        <taxon>Lactobacillaceae</taxon>
        <taxon>Lacticaseibacillus</taxon>
    </lineage>
</organism>
<dbReference type="PANTHER" id="PTHR42696:SF2">
    <property type="entry name" value="ASPARTATE AMMONIA-LYASE"/>
    <property type="match status" value="1"/>
</dbReference>
<dbReference type="InterPro" id="IPR022761">
    <property type="entry name" value="Fumarate_lyase_N"/>
</dbReference>
<dbReference type="InterPro" id="IPR051546">
    <property type="entry name" value="Aspartate_Ammonia-Lyase"/>
</dbReference>
<evidence type="ECO:0000259" key="2">
    <source>
        <dbReference type="Pfam" id="PF00206"/>
    </source>
</evidence>
<dbReference type="EMBL" id="AYZJ01000032">
    <property type="protein sequence ID" value="KRN22493.1"/>
    <property type="molecule type" value="Genomic_DNA"/>
</dbReference>
<dbReference type="Pfam" id="PF00206">
    <property type="entry name" value="Lyase_1"/>
    <property type="match status" value="1"/>
</dbReference>
<dbReference type="InterPro" id="IPR000362">
    <property type="entry name" value="Fumarate_lyase_fam"/>
</dbReference>
<dbReference type="PATRIC" id="fig|1423730.4.peg.1847"/>
<dbReference type="Proteomes" id="UP000050865">
    <property type="component" value="Unassembled WGS sequence"/>
</dbReference>
<proteinExistence type="predicted"/>
<comment type="caution">
    <text evidence="3">The sequence shown here is derived from an EMBL/GenBank/DDBJ whole genome shotgun (WGS) entry which is preliminary data.</text>
</comment>
<reference evidence="3 4" key="1">
    <citation type="journal article" date="2015" name="Genome Announc.">
        <title>Expanding the biotechnology potential of lactobacilli through comparative genomics of 213 strains and associated genera.</title>
        <authorList>
            <person name="Sun Z."/>
            <person name="Harris H.M."/>
            <person name="McCann A."/>
            <person name="Guo C."/>
            <person name="Argimon S."/>
            <person name="Zhang W."/>
            <person name="Yang X."/>
            <person name="Jeffery I.B."/>
            <person name="Cooney J.C."/>
            <person name="Kagawa T.F."/>
            <person name="Liu W."/>
            <person name="Song Y."/>
            <person name="Salvetti E."/>
            <person name="Wrobel A."/>
            <person name="Rasinkangas P."/>
            <person name="Parkhill J."/>
            <person name="Rea M.C."/>
            <person name="O'Sullivan O."/>
            <person name="Ritari J."/>
            <person name="Douillard F.P."/>
            <person name="Paul Ross R."/>
            <person name="Yang R."/>
            <person name="Briner A.E."/>
            <person name="Felis G.E."/>
            <person name="de Vos W.M."/>
            <person name="Barrangou R."/>
            <person name="Klaenhammer T.R."/>
            <person name="Caufield P.W."/>
            <person name="Cui Y."/>
            <person name="Zhang H."/>
            <person name="O'Toole P.W."/>
        </authorList>
    </citation>
    <scope>NUCLEOTIDE SEQUENCE [LARGE SCALE GENOMIC DNA]</scope>
    <source>
        <strain evidence="3 4">DSM 22697</strain>
    </source>
</reference>
<dbReference type="AlphaFoldDB" id="A0A0R2FCL4"/>
<name>A0A0R2FCL4_9LACO</name>
<keyword evidence="1 3" id="KW-0456">Lyase</keyword>
<dbReference type="GO" id="GO:0005829">
    <property type="term" value="C:cytosol"/>
    <property type="evidence" value="ECO:0007669"/>
    <property type="project" value="TreeGrafter"/>
</dbReference>